<dbReference type="InterPro" id="IPR050706">
    <property type="entry name" value="Cyclic-di-GMP_PDE-like"/>
</dbReference>
<dbReference type="EMBL" id="CP002049">
    <property type="protein sequence ID" value="ADI14580.1"/>
    <property type="molecule type" value="Genomic_DNA"/>
</dbReference>
<dbReference type="AlphaFoldDB" id="D7CXH8"/>
<reference evidence="2 3" key="2">
    <citation type="journal article" date="2011" name="Stand. Genomic Sci.">
        <title>Complete genome sequence of Truepera radiovictrix type strain (RQ-24).</title>
        <authorList>
            <person name="Ivanova N."/>
            <person name="Rohde C."/>
            <person name="Munk C."/>
            <person name="Nolan M."/>
            <person name="Lucas S."/>
            <person name="Del Rio T.G."/>
            <person name="Tice H."/>
            <person name="Deshpande S."/>
            <person name="Cheng J.F."/>
            <person name="Tapia R."/>
            <person name="Han C."/>
            <person name="Goodwin L."/>
            <person name="Pitluck S."/>
            <person name="Liolios K."/>
            <person name="Mavromatis K."/>
            <person name="Mikhailova N."/>
            <person name="Pati A."/>
            <person name="Chen A."/>
            <person name="Palaniappan K."/>
            <person name="Land M."/>
            <person name="Hauser L."/>
            <person name="Chang Y.J."/>
            <person name="Jeffries C.D."/>
            <person name="Brambilla E."/>
            <person name="Rohde M."/>
            <person name="Goker M."/>
            <person name="Tindall B.J."/>
            <person name="Woyke T."/>
            <person name="Bristow J."/>
            <person name="Eisen J.A."/>
            <person name="Markowitz V."/>
            <person name="Hugenholtz P."/>
            <person name="Kyrpides N.C."/>
            <person name="Klenk H.P."/>
            <person name="Lapidus A."/>
        </authorList>
    </citation>
    <scope>NUCLEOTIDE SEQUENCE [LARGE SCALE GENOMIC DNA]</scope>
    <source>
        <strain evidence="3">DSM 17093 / CIP 108686 / LMG 22925 / RQ-24</strain>
    </source>
</reference>
<dbReference type="HOGENOM" id="CLU_000445_70_0_0"/>
<feature type="domain" description="EAL" evidence="1">
    <location>
        <begin position="115"/>
        <end position="368"/>
    </location>
</feature>
<name>D7CXH8_TRURR</name>
<dbReference type="Gene3D" id="3.20.20.450">
    <property type="entry name" value="EAL domain"/>
    <property type="match status" value="1"/>
</dbReference>
<evidence type="ECO:0000313" key="3">
    <source>
        <dbReference type="Proteomes" id="UP000000379"/>
    </source>
</evidence>
<dbReference type="SUPFAM" id="SSF141868">
    <property type="entry name" value="EAL domain-like"/>
    <property type="match status" value="1"/>
</dbReference>
<organism evidence="2 3">
    <name type="scientific">Truepera radiovictrix (strain DSM 17093 / CIP 108686 / LMG 22925 / RQ-24)</name>
    <dbReference type="NCBI Taxonomy" id="649638"/>
    <lineage>
        <taxon>Bacteria</taxon>
        <taxon>Thermotogati</taxon>
        <taxon>Deinococcota</taxon>
        <taxon>Deinococci</taxon>
        <taxon>Trueperales</taxon>
        <taxon>Trueperaceae</taxon>
        <taxon>Truepera</taxon>
    </lineage>
</organism>
<evidence type="ECO:0000259" key="1">
    <source>
        <dbReference type="PROSITE" id="PS50883"/>
    </source>
</evidence>
<dbReference type="STRING" id="649638.Trad_1458"/>
<dbReference type="SMART" id="SM00052">
    <property type="entry name" value="EAL"/>
    <property type="match status" value="1"/>
</dbReference>
<sequence length="383" mass="42051">MPDVAGTHEAGGCTFCASAPAPADEAGTLHLTHPLGHTRSKLRRALAARFELQPSALGAFAVNVPEGRLHEATETAWEALSAFERGSCRVFWDAPSEARGARKVLERTLTLDGLRARLGSSWLVAMLHEKRFYNAFQPIVAASDLETPYAYECLLRGRLEDGQTVYPDAIFSTARAADLLFQVDRAARLSAISNARACGISVPLFINFNPTAIYDPRFCLRSTTQAIREAGIAPHDVVFEVVESDHIGSVEHLQTIIRFYRDQGFRVALDDLGSGYSSLTLLAELRPDFVKFDRGLVSGVHTDPFKQKLLAKLLELAHELGVATLAEGVERDEETAWLLAHGVAYLQGYAFAPPRCRHLYRSGAARRAGGSWPVVYWLLATDC</sequence>
<dbReference type="InterPro" id="IPR001633">
    <property type="entry name" value="EAL_dom"/>
</dbReference>
<dbReference type="Proteomes" id="UP000000379">
    <property type="component" value="Chromosome"/>
</dbReference>
<evidence type="ECO:0000313" key="2">
    <source>
        <dbReference type="EMBL" id="ADI14580.1"/>
    </source>
</evidence>
<dbReference type="Pfam" id="PF00563">
    <property type="entry name" value="EAL"/>
    <property type="match status" value="1"/>
</dbReference>
<dbReference type="InterPro" id="IPR035919">
    <property type="entry name" value="EAL_sf"/>
</dbReference>
<accession>D7CXH8</accession>
<keyword evidence="3" id="KW-1185">Reference proteome</keyword>
<dbReference type="KEGG" id="tra:Trad_1458"/>
<protein>
    <submittedName>
        <fullName evidence="2">Diguanylate phosphodiesterase</fullName>
    </submittedName>
</protein>
<dbReference type="CDD" id="cd01948">
    <property type="entry name" value="EAL"/>
    <property type="match status" value="1"/>
</dbReference>
<dbReference type="PANTHER" id="PTHR33121:SF15">
    <property type="entry name" value="BLUE LIGHT- AND TEMPERATURE-REGULATED ANTIREPRESSOR BLUF"/>
    <property type="match status" value="1"/>
</dbReference>
<reference evidence="3" key="1">
    <citation type="submission" date="2010-05" db="EMBL/GenBank/DDBJ databases">
        <title>The complete genome of Truepera radiovictris DSM 17093.</title>
        <authorList>
            <consortium name="US DOE Joint Genome Institute (JGI-PGF)"/>
            <person name="Lucas S."/>
            <person name="Copeland A."/>
            <person name="Lapidus A."/>
            <person name="Glavina del Rio T."/>
            <person name="Dalin E."/>
            <person name="Tice H."/>
            <person name="Bruce D."/>
            <person name="Goodwin L."/>
            <person name="Pitluck S."/>
            <person name="Kyrpides N."/>
            <person name="Mavromatis K."/>
            <person name="Ovchinnikova G."/>
            <person name="Munk A.C."/>
            <person name="Detter J.C."/>
            <person name="Han C."/>
            <person name="Tapia R."/>
            <person name="Land M."/>
            <person name="Hauser L."/>
            <person name="Markowitz V."/>
            <person name="Cheng J.-F."/>
            <person name="Hugenholtz P."/>
            <person name="Woyke T."/>
            <person name="Wu D."/>
            <person name="Tindall B."/>
            <person name="Pomrenke H.G."/>
            <person name="Brambilla E."/>
            <person name="Klenk H.-P."/>
            <person name="Eisen J.A."/>
        </authorList>
    </citation>
    <scope>NUCLEOTIDE SEQUENCE [LARGE SCALE GENOMIC DNA]</scope>
    <source>
        <strain evidence="3">DSM 17093 / CIP 108686 / LMG 22925 / RQ-24</strain>
    </source>
</reference>
<proteinExistence type="predicted"/>
<dbReference type="PROSITE" id="PS50883">
    <property type="entry name" value="EAL"/>
    <property type="match status" value="1"/>
</dbReference>
<dbReference type="GO" id="GO:0071111">
    <property type="term" value="F:cyclic-guanylate-specific phosphodiesterase activity"/>
    <property type="evidence" value="ECO:0007669"/>
    <property type="project" value="InterPro"/>
</dbReference>
<dbReference type="PANTHER" id="PTHR33121">
    <property type="entry name" value="CYCLIC DI-GMP PHOSPHODIESTERASE PDEF"/>
    <property type="match status" value="1"/>
</dbReference>
<gene>
    <name evidence="2" type="ordered locus">Trad_1458</name>
</gene>
<dbReference type="eggNOG" id="COG2200">
    <property type="taxonomic scope" value="Bacteria"/>
</dbReference>